<evidence type="ECO:0000313" key="2">
    <source>
        <dbReference type="EMBL" id="OZC02398.1"/>
    </source>
</evidence>
<dbReference type="InParanoid" id="A0A259TXU7"/>
<reference evidence="2 3" key="1">
    <citation type="submission" date="2016-11" db="EMBL/GenBank/DDBJ databases">
        <title>Study of marine rhodopsin-containing bacteria.</title>
        <authorList>
            <person name="Yoshizawa S."/>
            <person name="Kumagai Y."/>
            <person name="Kogure K."/>
        </authorList>
    </citation>
    <scope>NUCLEOTIDE SEQUENCE [LARGE SCALE GENOMIC DNA]</scope>
    <source>
        <strain evidence="2 3">SG-29</strain>
    </source>
</reference>
<dbReference type="Proteomes" id="UP000216446">
    <property type="component" value="Unassembled WGS sequence"/>
</dbReference>
<dbReference type="Pfam" id="PF19663">
    <property type="entry name" value="DUF6166"/>
    <property type="match status" value="1"/>
</dbReference>
<feature type="region of interest" description="Disordered" evidence="1">
    <location>
        <begin position="223"/>
        <end position="248"/>
    </location>
</feature>
<dbReference type="InterPro" id="IPR046164">
    <property type="entry name" value="DUF6166"/>
</dbReference>
<keyword evidence="3" id="KW-1185">Reference proteome</keyword>
<accession>A0A259TXU7</accession>
<dbReference type="RefSeq" id="WP_094546616.1">
    <property type="nucleotide sequence ID" value="NZ_MQWB01000001.1"/>
</dbReference>
<name>A0A259TXU7_9BACT</name>
<protein>
    <submittedName>
        <fullName evidence="2">Uncharacterized protein</fullName>
    </submittedName>
</protein>
<comment type="caution">
    <text evidence="2">The sequence shown here is derived from an EMBL/GenBank/DDBJ whole genome shotgun (WGS) entry which is preliminary data.</text>
</comment>
<proteinExistence type="predicted"/>
<feature type="compositionally biased region" description="Low complexity" evidence="1">
    <location>
        <begin position="226"/>
        <end position="248"/>
    </location>
</feature>
<organism evidence="2 3">
    <name type="scientific">Rubricoccus marinus</name>
    <dbReference type="NCBI Taxonomy" id="716817"/>
    <lineage>
        <taxon>Bacteria</taxon>
        <taxon>Pseudomonadati</taxon>
        <taxon>Rhodothermota</taxon>
        <taxon>Rhodothermia</taxon>
        <taxon>Rhodothermales</taxon>
        <taxon>Rubricoccaceae</taxon>
        <taxon>Rubricoccus</taxon>
    </lineage>
</organism>
<dbReference type="EMBL" id="MQWB01000001">
    <property type="protein sequence ID" value="OZC02398.1"/>
    <property type="molecule type" value="Genomic_DNA"/>
</dbReference>
<sequence length="341" mass="35224">MSKNTKIDGQHAIVNTASVSSTTDPRVPQPDLHARRMAREAEAWLAFARERGRMAEHTLVRKALGATAFSVRHDARSLAVPSKLVGTAQHQRRLWRLVSDGVEPWAELDLDAHGPLVASLGGEPLGEVQAKHAAWARPLVTFGLRVLVARVTGHETEGYRLGCNVVLAGVGEALARLRDALGTGGDGAASGVTASGVTASGVTASGDGHPGAVALHAPLRLVVPRPGTSHPGSPAPTPAASDPATPDPLDTVLVRAVDGSVRATCHHVRRHADALDWGRLGAGPADLALSVLTRVCGARVAEAHYGAFADAVVAAIPRAGGVVRAADVRAWVAARDVPPAA</sequence>
<gene>
    <name evidence="2" type="ORF">BSZ36_05060</name>
</gene>
<evidence type="ECO:0000313" key="3">
    <source>
        <dbReference type="Proteomes" id="UP000216446"/>
    </source>
</evidence>
<evidence type="ECO:0000256" key="1">
    <source>
        <dbReference type="SAM" id="MobiDB-lite"/>
    </source>
</evidence>
<dbReference type="AlphaFoldDB" id="A0A259TXU7"/>